<organism evidence="3 4">
    <name type="scientific">Hevea brasiliensis</name>
    <name type="common">Para rubber tree</name>
    <name type="synonym">Siphonia brasiliensis</name>
    <dbReference type="NCBI Taxonomy" id="3981"/>
    <lineage>
        <taxon>Eukaryota</taxon>
        <taxon>Viridiplantae</taxon>
        <taxon>Streptophyta</taxon>
        <taxon>Embryophyta</taxon>
        <taxon>Tracheophyta</taxon>
        <taxon>Spermatophyta</taxon>
        <taxon>Magnoliopsida</taxon>
        <taxon>eudicotyledons</taxon>
        <taxon>Gunneridae</taxon>
        <taxon>Pentapetalae</taxon>
        <taxon>rosids</taxon>
        <taxon>fabids</taxon>
        <taxon>Malpighiales</taxon>
        <taxon>Euphorbiaceae</taxon>
        <taxon>Crotonoideae</taxon>
        <taxon>Micrandreae</taxon>
        <taxon>Hevea</taxon>
    </lineage>
</organism>
<dbReference type="SUPFAM" id="SSF57889">
    <property type="entry name" value="Cysteine-rich domain"/>
    <property type="match status" value="1"/>
</dbReference>
<proteinExistence type="predicted"/>
<dbReference type="InterPro" id="IPR004146">
    <property type="entry name" value="DC1"/>
</dbReference>
<accession>A0ABQ9M2A6</accession>
<sequence length="173" mass="18640">MPLIVAHQCHHHQLNLTFFIPYLNKCFSCDICHNLGSKQWLYRCNLCEFDAHLDCATAEPKTAPVQAPIQQVRAPILQGQVQYYQRAPTQAITQYQVVGTPMVTRPPMQSFAPNNMLMAVGRSNQQGYPLLNQVLQGLLGVGGGGIDLGSILRGGGVDFGGLGGPDFGGSGSS</sequence>
<feature type="domain" description="DC1" evidence="2">
    <location>
        <begin position="9"/>
        <end position="56"/>
    </location>
</feature>
<evidence type="ECO:0000256" key="1">
    <source>
        <dbReference type="ARBA" id="ARBA00022737"/>
    </source>
</evidence>
<dbReference type="PANTHER" id="PTHR46288:SF83">
    <property type="entry name" value="CYSTEINE_HISTIDINE-RICH C1 DOMAIN FAMILY PROTEIN"/>
    <property type="match status" value="1"/>
</dbReference>
<keyword evidence="4" id="KW-1185">Reference proteome</keyword>
<dbReference type="InterPro" id="IPR046349">
    <property type="entry name" value="C1-like_sf"/>
</dbReference>
<evidence type="ECO:0000313" key="4">
    <source>
        <dbReference type="Proteomes" id="UP001174677"/>
    </source>
</evidence>
<dbReference type="Pfam" id="PF03107">
    <property type="entry name" value="C1_2"/>
    <property type="match status" value="1"/>
</dbReference>
<name>A0ABQ9M2A6_HEVBR</name>
<evidence type="ECO:0000259" key="2">
    <source>
        <dbReference type="Pfam" id="PF03107"/>
    </source>
</evidence>
<reference evidence="3 4" key="1">
    <citation type="journal article" date="2023" name="Plant Biotechnol. J.">
        <title>Chromosome-level wild Hevea brasiliensis genome provides new tools for genomic-assisted breeding and valuable loci to elevate rubber yield.</title>
        <authorList>
            <person name="Cheng H."/>
            <person name="Song X."/>
            <person name="Hu Y."/>
            <person name="Wu T."/>
            <person name="Yang Q."/>
            <person name="An Z."/>
            <person name="Feng S."/>
            <person name="Deng Z."/>
            <person name="Wu W."/>
            <person name="Zeng X."/>
            <person name="Tu M."/>
            <person name="Wang X."/>
            <person name="Huang H."/>
        </authorList>
    </citation>
    <scope>NUCLEOTIDE SEQUENCE [LARGE SCALE GENOMIC DNA]</scope>
    <source>
        <strain evidence="3">MT/VB/25A 57/8</strain>
    </source>
</reference>
<dbReference type="EMBL" id="JARPOI010000008">
    <property type="protein sequence ID" value="KAJ9174404.1"/>
    <property type="molecule type" value="Genomic_DNA"/>
</dbReference>
<dbReference type="Proteomes" id="UP001174677">
    <property type="component" value="Chromosome 8"/>
</dbReference>
<keyword evidence="1" id="KW-0677">Repeat</keyword>
<dbReference type="PANTHER" id="PTHR46288">
    <property type="entry name" value="PHORBOL-ESTER/DAG-TYPE DOMAIN-CONTAINING PROTEIN"/>
    <property type="match status" value="1"/>
</dbReference>
<evidence type="ECO:0000313" key="3">
    <source>
        <dbReference type="EMBL" id="KAJ9174404.1"/>
    </source>
</evidence>
<comment type="caution">
    <text evidence="3">The sequence shown here is derived from an EMBL/GenBank/DDBJ whole genome shotgun (WGS) entry which is preliminary data.</text>
</comment>
<protein>
    <recommendedName>
        <fullName evidence="2">DC1 domain-containing protein</fullName>
    </recommendedName>
</protein>
<gene>
    <name evidence="3" type="ORF">P3X46_013051</name>
</gene>